<dbReference type="Proteomes" id="UP000198510">
    <property type="component" value="Unassembled WGS sequence"/>
</dbReference>
<dbReference type="Pfam" id="PF17389">
    <property type="entry name" value="Bac_rhamnosid6H"/>
    <property type="match status" value="1"/>
</dbReference>
<dbReference type="STRING" id="1075417.SAMN05421823_101225"/>
<dbReference type="InterPro" id="IPR008928">
    <property type="entry name" value="6-hairpin_glycosidase_sf"/>
</dbReference>
<accession>A0A1G8WZF5</accession>
<evidence type="ECO:0000259" key="1">
    <source>
        <dbReference type="Pfam" id="PF17389"/>
    </source>
</evidence>
<evidence type="ECO:0000313" key="3">
    <source>
        <dbReference type="Proteomes" id="UP000198510"/>
    </source>
</evidence>
<dbReference type="SUPFAM" id="SSF48208">
    <property type="entry name" value="Six-hairpin glycosidases"/>
    <property type="match status" value="1"/>
</dbReference>
<gene>
    <name evidence="2" type="ORF">SAMN05421823_101225</name>
</gene>
<proteinExistence type="predicted"/>
<dbReference type="OrthoDB" id="49490at2"/>
<reference evidence="2 3" key="1">
    <citation type="submission" date="2016-10" db="EMBL/GenBank/DDBJ databases">
        <authorList>
            <person name="de Groot N.N."/>
        </authorList>
    </citation>
    <scope>NUCLEOTIDE SEQUENCE [LARGE SCALE GENOMIC DNA]</scope>
    <source>
        <strain evidence="2 3">DSM 25186</strain>
    </source>
</reference>
<name>A0A1G8WZF5_9BACT</name>
<dbReference type="GO" id="GO:0005975">
    <property type="term" value="P:carbohydrate metabolic process"/>
    <property type="evidence" value="ECO:0007669"/>
    <property type="project" value="InterPro"/>
</dbReference>
<keyword evidence="3" id="KW-1185">Reference proteome</keyword>
<dbReference type="AlphaFoldDB" id="A0A1G8WZF5"/>
<organism evidence="2 3">
    <name type="scientific">Catalinimonas alkaloidigena</name>
    <dbReference type="NCBI Taxonomy" id="1075417"/>
    <lineage>
        <taxon>Bacteria</taxon>
        <taxon>Pseudomonadati</taxon>
        <taxon>Bacteroidota</taxon>
        <taxon>Cytophagia</taxon>
        <taxon>Cytophagales</taxon>
        <taxon>Catalimonadaceae</taxon>
        <taxon>Catalinimonas</taxon>
    </lineage>
</organism>
<protein>
    <submittedName>
        <fullName evidence="2">Alpha-L-rhamnosidase</fullName>
    </submittedName>
</protein>
<sequence>MKRLCFLGGLLLLQCTAPSDPATQASRPDRFADVPSLTGRPAYLRSPFLTAGDRVYLVGHQDGQFPDLGWHVTGEMGGLWDHPIKLLDGFVAELTAEGRTVCLTEADTFRNYPFANAHLYRIPEMGLRVERMQFVPDGKEALVVDYTFTNERDTAQAYTFRWTGVSDLRPVWLGERTGMVDSTDRATWDEAGQRWVVQDAGNPWYVVFGSETDPSAHASGEASCAYQPAGRGVSASLRYNLHLPPRATVHVMFTVAGSYRSRQAALATYEDVQTNAAALLEAKRTRYARLAQQSELSIPDKEIQQAFAWLKYSTDWLVREVPEQGRGLSAGLPDYPWWFGVDNAYALKGVLAIGQTDLVYRTIALIHQLSDSANGNGRIVHEVSTNGAVFNPGNVNETPQFASLIWTVYEWTGDRAFLERYYPTVKEGLDWLMTENDRDGNLLPDGFGMMEIHGLNSEMVDVAAYTQRAFADAAAMAQELGEDSLARRYADLAAQLRRKINDDFWVPAFRSYADFIGTTEQARHLIDDALIRADTLHKPWAVDELQATRRALASYPAQQKQGFVLHHNWVVNTPMEMGIADTAKALAALETGHRFVNPYGVFVTGIDRDETAGEDESSFAQHQKVFTYTGAVMTLPTGVQAIAENNYGRPDQALDYLRRMTRSFSFALPGSLYEVSPDFGMMAQAWTIYSFAVPLVQQFFGIRPRAYAQTIRLQPQMPSAWNEARLANVKVGDNALDMQYYRTGGEIELQLHQRQADWSLEVAFPAGKFARWEQDGKVVTPRREGNFDVWVAEGRDVGLRLTE</sequence>
<feature type="domain" description="Alpha-L-rhamnosidase six-hairpin glycosidase" evidence="1">
    <location>
        <begin position="398"/>
        <end position="513"/>
    </location>
</feature>
<dbReference type="RefSeq" id="WP_143017050.1">
    <property type="nucleotide sequence ID" value="NZ_FNFO01000001.1"/>
</dbReference>
<evidence type="ECO:0000313" key="2">
    <source>
        <dbReference type="EMBL" id="SDJ83742.1"/>
    </source>
</evidence>
<dbReference type="EMBL" id="FNFO01000001">
    <property type="protein sequence ID" value="SDJ83742.1"/>
    <property type="molecule type" value="Genomic_DNA"/>
</dbReference>
<dbReference type="InterPro" id="IPR012341">
    <property type="entry name" value="6hp_glycosidase-like_sf"/>
</dbReference>
<dbReference type="Gene3D" id="1.50.10.10">
    <property type="match status" value="1"/>
</dbReference>
<dbReference type="InterPro" id="IPR035396">
    <property type="entry name" value="Bac_rhamnosid6H"/>
</dbReference>